<sequence>MNLKSKTAREKLAPRREPYWERVSLNVHIGYRKLEGVKAGGTWIGRRIGEDGKRQFHSMGSDATLEYDVARAAVAQWNKDLEEGVQNVRKDLTVAEVCREYVKMLREGGRVNTAYDAEKRFVRYVYPETCPIAKGERLPDGSKKRVDAFVYDSPIGSFRFARLRPIDVENWRNAQLYNDDPEDEDAYSRAQDSINRNMKSLKAAFNYAKDKMALVSTDSGWKNSEMFKTNAGKLVGARRDGLLTKEKRTALLAVMPEDLRMLATAMLLIGARPGELANATVSDFNKGAGQLKLKGKTGERKVDLQDTAVEFFTARTKDRIGNAPLLPMENGEHWSAPVWGKFFRQARELAKIPDAVLYFMRHTHISEAIAQGLDIFTVARQTGTSVEIIESNYGNHRTDNLRDRLNKISIVF</sequence>
<dbReference type="InterPro" id="IPR050090">
    <property type="entry name" value="Tyrosine_recombinase_XerCD"/>
</dbReference>
<keyword evidence="2" id="KW-0238">DNA-binding</keyword>
<dbReference type="PANTHER" id="PTHR30349">
    <property type="entry name" value="PHAGE INTEGRASE-RELATED"/>
    <property type="match status" value="1"/>
</dbReference>
<evidence type="ECO:0000256" key="2">
    <source>
        <dbReference type="ARBA" id="ARBA00023125"/>
    </source>
</evidence>
<dbReference type="Gene3D" id="1.10.150.130">
    <property type="match status" value="1"/>
</dbReference>
<evidence type="ECO:0000313" key="6">
    <source>
        <dbReference type="Proteomes" id="UP001469089"/>
    </source>
</evidence>
<dbReference type="EMBL" id="JAOALG010000001">
    <property type="protein sequence ID" value="MEQ5838265.1"/>
    <property type="molecule type" value="Genomic_DNA"/>
</dbReference>
<feature type="domain" description="Tyr recombinase" evidence="4">
    <location>
        <begin position="238"/>
        <end position="406"/>
    </location>
</feature>
<keyword evidence="1" id="KW-0229">DNA integration</keyword>
<accession>A0ABV1LG46</accession>
<organism evidence="5 6">
    <name type="scientific">Paraburkholderia acidicola</name>
    <dbReference type="NCBI Taxonomy" id="1912599"/>
    <lineage>
        <taxon>Bacteria</taxon>
        <taxon>Pseudomonadati</taxon>
        <taxon>Pseudomonadota</taxon>
        <taxon>Betaproteobacteria</taxon>
        <taxon>Burkholderiales</taxon>
        <taxon>Burkholderiaceae</taxon>
        <taxon>Paraburkholderia</taxon>
    </lineage>
</organism>
<dbReference type="PROSITE" id="PS51898">
    <property type="entry name" value="TYR_RECOMBINASE"/>
    <property type="match status" value="1"/>
</dbReference>
<comment type="caution">
    <text evidence="5">The sequence shown here is derived from an EMBL/GenBank/DDBJ whole genome shotgun (WGS) entry which is preliminary data.</text>
</comment>
<keyword evidence="6" id="KW-1185">Reference proteome</keyword>
<gene>
    <name evidence="5" type="ORF">N0A02_02275</name>
</gene>
<evidence type="ECO:0000259" key="4">
    <source>
        <dbReference type="PROSITE" id="PS51898"/>
    </source>
</evidence>
<keyword evidence="3" id="KW-0233">DNA recombination</keyword>
<reference evidence="5 6" key="1">
    <citation type="journal article" date="2024" name="Chem. Sci.">
        <title>Discovery of a lagriamide polyketide by integrated genome mining, isotopic labeling, and untargeted metabolomics.</title>
        <authorList>
            <person name="Fergusson C.H."/>
            <person name="Saulog J."/>
            <person name="Paulo B.S."/>
            <person name="Wilson D.M."/>
            <person name="Liu D.Y."/>
            <person name="Morehouse N.J."/>
            <person name="Waterworth S."/>
            <person name="Barkei J."/>
            <person name="Gray C.A."/>
            <person name="Kwan J.C."/>
            <person name="Eustaquio A.S."/>
            <person name="Linington R.G."/>
        </authorList>
    </citation>
    <scope>NUCLEOTIDE SEQUENCE [LARGE SCALE GENOMIC DNA]</scope>
    <source>
        <strain evidence="5 6">RL17-338-BIF-B</strain>
    </source>
</reference>
<dbReference type="SUPFAM" id="SSF56349">
    <property type="entry name" value="DNA breaking-rejoining enzymes"/>
    <property type="match status" value="1"/>
</dbReference>
<dbReference type="InterPro" id="IPR002104">
    <property type="entry name" value="Integrase_catalytic"/>
</dbReference>
<evidence type="ECO:0000256" key="1">
    <source>
        <dbReference type="ARBA" id="ARBA00022908"/>
    </source>
</evidence>
<name>A0ABV1LG46_9BURK</name>
<protein>
    <submittedName>
        <fullName evidence="5">Tyrosine-type recombinase/integrase</fullName>
    </submittedName>
</protein>
<dbReference type="InterPro" id="IPR010998">
    <property type="entry name" value="Integrase_recombinase_N"/>
</dbReference>
<evidence type="ECO:0000313" key="5">
    <source>
        <dbReference type="EMBL" id="MEQ5838265.1"/>
    </source>
</evidence>
<proteinExistence type="predicted"/>
<dbReference type="PANTHER" id="PTHR30349:SF88">
    <property type="entry name" value="BLL1584 PROTEIN"/>
    <property type="match status" value="1"/>
</dbReference>
<dbReference type="Proteomes" id="UP001469089">
    <property type="component" value="Unassembled WGS sequence"/>
</dbReference>
<dbReference type="Gene3D" id="1.10.443.10">
    <property type="entry name" value="Intergrase catalytic core"/>
    <property type="match status" value="1"/>
</dbReference>
<dbReference type="InterPro" id="IPR013762">
    <property type="entry name" value="Integrase-like_cat_sf"/>
</dbReference>
<evidence type="ECO:0000256" key="3">
    <source>
        <dbReference type="ARBA" id="ARBA00023172"/>
    </source>
</evidence>
<dbReference type="InterPro" id="IPR011010">
    <property type="entry name" value="DNA_brk_join_enz"/>
</dbReference>
<dbReference type="RefSeq" id="WP_349541098.1">
    <property type="nucleotide sequence ID" value="NZ_JAOALG010000001.1"/>
</dbReference>